<comment type="caution">
    <text evidence="2">The sequence shown here is derived from an EMBL/GenBank/DDBJ whole genome shotgun (WGS) entry which is preliminary data.</text>
</comment>
<sequence length="121" mass="13522">MNQHEKLNYIEYPAKDLSATKAFFETVFGWTFEDYGPEYTAFSNQGLDGGFFQSNLSSSTPTGAALAVFYSEDLEATLAKIVSAGGNIVKPVFEFPGGRRFHFKEPSGNEFAVWSDKERIR</sequence>
<dbReference type="InterPro" id="IPR052164">
    <property type="entry name" value="Anthracycline_SecMetBiosynth"/>
</dbReference>
<reference evidence="2 3" key="1">
    <citation type="submission" date="2024-04" db="EMBL/GenBank/DDBJ databases">
        <title>Draft genome sequence of Sessilibacter corallicola NBRC 116591.</title>
        <authorList>
            <person name="Miyakawa T."/>
            <person name="Kusuya Y."/>
            <person name="Miura T."/>
        </authorList>
    </citation>
    <scope>NUCLEOTIDE SEQUENCE [LARGE SCALE GENOMIC DNA]</scope>
    <source>
        <strain evidence="2 3">KU-00831-HH</strain>
    </source>
</reference>
<dbReference type="PROSITE" id="PS51819">
    <property type="entry name" value="VOC"/>
    <property type="match status" value="1"/>
</dbReference>
<dbReference type="InterPro" id="IPR029068">
    <property type="entry name" value="Glyas_Bleomycin-R_OHBP_Dase"/>
</dbReference>
<keyword evidence="3" id="KW-1185">Reference proteome</keyword>
<dbReference type="RefSeq" id="WP_233090899.1">
    <property type="nucleotide sequence ID" value="NZ_BAABWN010000005.1"/>
</dbReference>
<protein>
    <submittedName>
        <fullName evidence="2">VOC family protein</fullName>
    </submittedName>
</protein>
<evidence type="ECO:0000259" key="1">
    <source>
        <dbReference type="PROSITE" id="PS51819"/>
    </source>
</evidence>
<evidence type="ECO:0000313" key="2">
    <source>
        <dbReference type="EMBL" id="GAA6168097.1"/>
    </source>
</evidence>
<accession>A0ABQ0A8X3</accession>
<name>A0ABQ0A8X3_9GAMM</name>
<dbReference type="EMBL" id="BAABWN010000005">
    <property type="protein sequence ID" value="GAA6168097.1"/>
    <property type="molecule type" value="Genomic_DNA"/>
</dbReference>
<dbReference type="InterPro" id="IPR037523">
    <property type="entry name" value="VOC_core"/>
</dbReference>
<feature type="domain" description="VOC" evidence="1">
    <location>
        <begin position="6"/>
        <end position="116"/>
    </location>
</feature>
<dbReference type="Gene3D" id="3.10.180.10">
    <property type="entry name" value="2,3-Dihydroxybiphenyl 1,2-Dioxygenase, domain 1"/>
    <property type="match status" value="1"/>
</dbReference>
<proteinExistence type="predicted"/>
<gene>
    <name evidence="2" type="ORF">NBRC116591_19080</name>
</gene>
<dbReference type="CDD" id="cd07247">
    <property type="entry name" value="SgaA_N_like"/>
    <property type="match status" value="1"/>
</dbReference>
<organism evidence="2 3">
    <name type="scientific">Sessilibacter corallicola</name>
    <dbReference type="NCBI Taxonomy" id="2904075"/>
    <lineage>
        <taxon>Bacteria</taxon>
        <taxon>Pseudomonadati</taxon>
        <taxon>Pseudomonadota</taxon>
        <taxon>Gammaproteobacteria</taxon>
        <taxon>Cellvibrionales</taxon>
        <taxon>Cellvibrionaceae</taxon>
        <taxon>Sessilibacter</taxon>
    </lineage>
</organism>
<dbReference type="Pfam" id="PF00903">
    <property type="entry name" value="Glyoxalase"/>
    <property type="match status" value="1"/>
</dbReference>
<evidence type="ECO:0000313" key="3">
    <source>
        <dbReference type="Proteomes" id="UP001465153"/>
    </source>
</evidence>
<dbReference type="InterPro" id="IPR004360">
    <property type="entry name" value="Glyas_Fos-R_dOase_dom"/>
</dbReference>
<dbReference type="PANTHER" id="PTHR33993:SF1">
    <property type="entry name" value="GLYOXALASE FAMILY PROTEIN"/>
    <property type="match status" value="1"/>
</dbReference>
<dbReference type="PANTHER" id="PTHR33993">
    <property type="entry name" value="GLYOXALASE-RELATED"/>
    <property type="match status" value="1"/>
</dbReference>
<dbReference type="Proteomes" id="UP001465153">
    <property type="component" value="Unassembled WGS sequence"/>
</dbReference>
<dbReference type="SUPFAM" id="SSF54593">
    <property type="entry name" value="Glyoxalase/Bleomycin resistance protein/Dihydroxybiphenyl dioxygenase"/>
    <property type="match status" value="1"/>
</dbReference>